<evidence type="ECO:0000313" key="3">
    <source>
        <dbReference type="EMBL" id="MBZ5962710.1"/>
    </source>
</evidence>
<dbReference type="PANTHER" id="PTHR40448">
    <property type="entry name" value="TWO-COMPONENT SENSOR HISTIDINE KINASE"/>
    <property type="match status" value="1"/>
</dbReference>
<feature type="transmembrane region" description="Helical" evidence="1">
    <location>
        <begin position="6"/>
        <end position="25"/>
    </location>
</feature>
<name>A0A9Q3SXC8_9LACO</name>
<dbReference type="PANTHER" id="PTHR40448:SF1">
    <property type="entry name" value="TWO-COMPONENT SENSOR HISTIDINE KINASE"/>
    <property type="match status" value="1"/>
</dbReference>
<evidence type="ECO:0000259" key="2">
    <source>
        <dbReference type="Pfam" id="PF14501"/>
    </source>
</evidence>
<feature type="transmembrane region" description="Helical" evidence="1">
    <location>
        <begin position="160"/>
        <end position="183"/>
    </location>
</feature>
<feature type="transmembrane region" description="Helical" evidence="1">
    <location>
        <begin position="37"/>
        <end position="53"/>
    </location>
</feature>
<keyword evidence="1" id="KW-0812">Transmembrane</keyword>
<feature type="transmembrane region" description="Helical" evidence="1">
    <location>
        <begin position="89"/>
        <end position="105"/>
    </location>
</feature>
<reference evidence="3" key="1">
    <citation type="submission" date="2021-05" db="EMBL/GenBank/DDBJ databases">
        <title>Pangenome of Leuconostoc gelidum warrants species status for Leuconostoc gelidum subsp. gasicomitatum.</title>
        <authorList>
            <person name="Johansson P."/>
            <person name="Sade E."/>
            <person name="Hultman J."/>
            <person name="Auvinen P."/>
            <person name="Bjorkroth J."/>
        </authorList>
    </citation>
    <scope>NUCLEOTIDE SEQUENCE</scope>
    <source>
        <strain evidence="3">A.21.4</strain>
    </source>
</reference>
<dbReference type="SUPFAM" id="SSF55874">
    <property type="entry name" value="ATPase domain of HSP90 chaperone/DNA topoisomerase II/histidine kinase"/>
    <property type="match status" value="1"/>
</dbReference>
<sequence length="435" mass="50444">MFRFLNIFNVITWPIFESIVMLIWFSTLLGHHHFSKRTVVITSIMLYVINMIGNGFESPLLRASLASTVSIILLFYIGWRQNIIRSKCILLLYASVSSLLAYWVVNFEMTMTSLVSVPVFVQASLDFLANILAVIFALVFRQLKYEWLTENFLKKHVVQLQVLLMSSLFLRIMNDFLAYFFAVEQFTGSIWWDFFLLSIILAIIFVPVISNQHELLLDKINQHDAEMAASQNYTQQLETKYSEFRFFKHDYKNILASLEYGIQSENMSDIRSTYYSVIKKSNDTLPDPKILNLKYIADLNLKSLILVKHQIAFEKSVSFNVEINEFFDVIAIKNDVSFYRVIGILLDNAIESAEKTVKKTVTMLLMNCKEIVIVNSCTQCTDLTKTAQFGYSSKKNHSGFGLYFVQQYINQHDNIELTTIAEQHHFIQKMMFTVS</sequence>
<keyword evidence="1" id="KW-1133">Transmembrane helix</keyword>
<organism evidence="3 4">
    <name type="scientific">Leuconostoc gasicomitatum</name>
    <dbReference type="NCBI Taxonomy" id="115778"/>
    <lineage>
        <taxon>Bacteria</taxon>
        <taxon>Bacillati</taxon>
        <taxon>Bacillota</taxon>
        <taxon>Bacilli</taxon>
        <taxon>Lactobacillales</taxon>
        <taxon>Lactobacillaceae</taxon>
        <taxon>Leuconostoc</taxon>
        <taxon>Leuconostoc gelidum group</taxon>
    </lineage>
</organism>
<feature type="domain" description="Sensor histidine kinase NatK-like C-terminal" evidence="2">
    <location>
        <begin position="336"/>
        <end position="432"/>
    </location>
</feature>
<dbReference type="InterPro" id="IPR036890">
    <property type="entry name" value="HATPase_C_sf"/>
</dbReference>
<evidence type="ECO:0000313" key="4">
    <source>
        <dbReference type="Proteomes" id="UP000752647"/>
    </source>
</evidence>
<gene>
    <name evidence="3" type="ORF">KIJ12_06065</name>
</gene>
<dbReference type="RefSeq" id="WP_224144210.1">
    <property type="nucleotide sequence ID" value="NZ_CBCPIF010000001.1"/>
</dbReference>
<accession>A0A9Q3SXC8</accession>
<dbReference type="AlphaFoldDB" id="A0A9Q3SXC8"/>
<feature type="transmembrane region" description="Helical" evidence="1">
    <location>
        <begin position="189"/>
        <end position="209"/>
    </location>
</feature>
<evidence type="ECO:0000256" key="1">
    <source>
        <dbReference type="SAM" id="Phobius"/>
    </source>
</evidence>
<proteinExistence type="predicted"/>
<dbReference type="Gene3D" id="3.30.565.10">
    <property type="entry name" value="Histidine kinase-like ATPase, C-terminal domain"/>
    <property type="match status" value="1"/>
</dbReference>
<protein>
    <submittedName>
        <fullName evidence="3">GHKL domain-containing protein</fullName>
    </submittedName>
</protein>
<dbReference type="Pfam" id="PF14501">
    <property type="entry name" value="HATPase_c_5"/>
    <property type="match status" value="1"/>
</dbReference>
<dbReference type="Proteomes" id="UP000752647">
    <property type="component" value="Unassembled WGS sequence"/>
</dbReference>
<keyword evidence="1" id="KW-0472">Membrane</keyword>
<feature type="transmembrane region" description="Helical" evidence="1">
    <location>
        <begin position="117"/>
        <end position="140"/>
    </location>
</feature>
<comment type="caution">
    <text evidence="3">The sequence shown here is derived from an EMBL/GenBank/DDBJ whole genome shotgun (WGS) entry which is preliminary data.</text>
</comment>
<dbReference type="GO" id="GO:0042802">
    <property type="term" value="F:identical protein binding"/>
    <property type="evidence" value="ECO:0007669"/>
    <property type="project" value="TreeGrafter"/>
</dbReference>
<dbReference type="EMBL" id="JAHBFI010000014">
    <property type="protein sequence ID" value="MBZ5962710.1"/>
    <property type="molecule type" value="Genomic_DNA"/>
</dbReference>
<dbReference type="InterPro" id="IPR032834">
    <property type="entry name" value="NatK-like_C"/>
</dbReference>
<feature type="transmembrane region" description="Helical" evidence="1">
    <location>
        <begin position="59"/>
        <end position="77"/>
    </location>
</feature>